<dbReference type="AlphaFoldDB" id="A0AA40HLM6"/>
<comment type="caution">
    <text evidence="2">The sequence shown here is derived from an EMBL/GenBank/DDBJ whole genome shotgun (WGS) entry which is preliminary data.</text>
</comment>
<organism evidence="2 3">
    <name type="scientific">Cnephaeus nilssonii</name>
    <name type="common">Northern bat</name>
    <name type="synonym">Eptesicus nilssonii</name>
    <dbReference type="NCBI Taxonomy" id="3371016"/>
    <lineage>
        <taxon>Eukaryota</taxon>
        <taxon>Metazoa</taxon>
        <taxon>Chordata</taxon>
        <taxon>Craniata</taxon>
        <taxon>Vertebrata</taxon>
        <taxon>Euteleostomi</taxon>
        <taxon>Mammalia</taxon>
        <taxon>Eutheria</taxon>
        <taxon>Laurasiatheria</taxon>
        <taxon>Chiroptera</taxon>
        <taxon>Yangochiroptera</taxon>
        <taxon>Vespertilionidae</taxon>
        <taxon>Cnephaeus</taxon>
    </lineage>
</organism>
<dbReference type="Proteomes" id="UP001177744">
    <property type="component" value="Unassembled WGS sequence"/>
</dbReference>
<dbReference type="PANTHER" id="PTHR33064:SF29">
    <property type="entry name" value="PEPTIDASE A2 DOMAIN-CONTAINING PROTEIN-RELATED"/>
    <property type="match status" value="1"/>
</dbReference>
<feature type="domain" description="Reverse transcriptase/retrotransposon-derived protein RNase H-like" evidence="1">
    <location>
        <begin position="116"/>
        <end position="181"/>
    </location>
</feature>
<keyword evidence="3" id="KW-1185">Reference proteome</keyword>
<reference evidence="2" key="1">
    <citation type="submission" date="2023-06" db="EMBL/GenBank/DDBJ databases">
        <title>Reference genome for the Northern bat (Eptesicus nilssonii), a most northern bat species.</title>
        <authorList>
            <person name="Laine V.N."/>
            <person name="Pulliainen A.T."/>
            <person name="Lilley T.M."/>
        </authorList>
    </citation>
    <scope>NUCLEOTIDE SEQUENCE</scope>
    <source>
        <strain evidence="2">BLF_Eptnil</strain>
        <tissue evidence="2">Kidney</tissue>
    </source>
</reference>
<dbReference type="PANTHER" id="PTHR33064">
    <property type="entry name" value="POL PROTEIN"/>
    <property type="match status" value="1"/>
</dbReference>
<evidence type="ECO:0000313" key="2">
    <source>
        <dbReference type="EMBL" id="KAK1333020.1"/>
    </source>
</evidence>
<dbReference type="Gene3D" id="3.10.20.370">
    <property type="match status" value="1"/>
</dbReference>
<dbReference type="SUPFAM" id="SSF56672">
    <property type="entry name" value="DNA/RNA polymerases"/>
    <property type="match status" value="1"/>
</dbReference>
<gene>
    <name evidence="2" type="ORF">QTO34_006553</name>
</gene>
<dbReference type="EMBL" id="JAULJE010000017">
    <property type="protein sequence ID" value="KAK1333020.1"/>
    <property type="molecule type" value="Genomic_DNA"/>
</dbReference>
<proteinExistence type="predicted"/>
<dbReference type="InterPro" id="IPR051320">
    <property type="entry name" value="Viral_Replic_Matur_Polypro"/>
</dbReference>
<dbReference type="InterPro" id="IPR043502">
    <property type="entry name" value="DNA/RNA_pol_sf"/>
</dbReference>
<name>A0AA40HLM6_CNENI</name>
<evidence type="ECO:0000259" key="1">
    <source>
        <dbReference type="Pfam" id="PF17919"/>
    </source>
</evidence>
<protein>
    <recommendedName>
        <fullName evidence="1">Reverse transcriptase/retrotransposon-derived protein RNase H-like domain-containing protein</fullName>
    </recommendedName>
</protein>
<evidence type="ECO:0000313" key="3">
    <source>
        <dbReference type="Proteomes" id="UP001177744"/>
    </source>
</evidence>
<dbReference type="InterPro" id="IPR041577">
    <property type="entry name" value="RT_RNaseH_2"/>
</dbReference>
<dbReference type="Pfam" id="PF17919">
    <property type="entry name" value="RT_RNaseH_2"/>
    <property type="match status" value="1"/>
</dbReference>
<sequence>MAIYSSDSVTTCTRCGLIRPVGDAPPVAVLERRHHLPERGAGLPLAQRAVALQVLTQVPFPHVLHDQNAHTPCVDMTSYRNYLDMPSYPLRGTEREFLGAVGYYNLWIPGLRRLLNLYTQALVSAPALALPDITKPFHLHVSEVRGIAKGVLTQTLGPWKRPVAYLSKRLDPVAAGWPACLWAVDTTALLVKEADKLIWARN</sequence>
<accession>A0AA40HLM6</accession>